<reference evidence="1 2" key="1">
    <citation type="submission" date="2019-05" db="EMBL/GenBank/DDBJ databases">
        <title>Another draft genome of Portunus trituberculatus and its Hox gene families provides insights of decapod evolution.</title>
        <authorList>
            <person name="Jeong J.-H."/>
            <person name="Song I."/>
            <person name="Kim S."/>
            <person name="Choi T."/>
            <person name="Kim D."/>
            <person name="Ryu S."/>
            <person name="Kim W."/>
        </authorList>
    </citation>
    <scope>NUCLEOTIDE SEQUENCE [LARGE SCALE GENOMIC DNA]</scope>
    <source>
        <tissue evidence="1">Muscle</tissue>
    </source>
</reference>
<name>A0A5B7H8S0_PORTR</name>
<comment type="caution">
    <text evidence="1">The sequence shown here is derived from an EMBL/GenBank/DDBJ whole genome shotgun (WGS) entry which is preliminary data.</text>
</comment>
<dbReference type="AlphaFoldDB" id="A0A5B7H8S0"/>
<sequence length="20" mass="2614">MCTWWRTTRWVRAPPARRPW</sequence>
<dbReference type="Proteomes" id="UP000324222">
    <property type="component" value="Unassembled WGS sequence"/>
</dbReference>
<evidence type="ECO:0000313" key="1">
    <source>
        <dbReference type="EMBL" id="MPC68550.1"/>
    </source>
</evidence>
<keyword evidence="2" id="KW-1185">Reference proteome</keyword>
<accession>A0A5B7H8S0</accession>
<organism evidence="1 2">
    <name type="scientific">Portunus trituberculatus</name>
    <name type="common">Swimming crab</name>
    <name type="synonym">Neptunus trituberculatus</name>
    <dbReference type="NCBI Taxonomy" id="210409"/>
    <lineage>
        <taxon>Eukaryota</taxon>
        <taxon>Metazoa</taxon>
        <taxon>Ecdysozoa</taxon>
        <taxon>Arthropoda</taxon>
        <taxon>Crustacea</taxon>
        <taxon>Multicrustacea</taxon>
        <taxon>Malacostraca</taxon>
        <taxon>Eumalacostraca</taxon>
        <taxon>Eucarida</taxon>
        <taxon>Decapoda</taxon>
        <taxon>Pleocyemata</taxon>
        <taxon>Brachyura</taxon>
        <taxon>Eubrachyura</taxon>
        <taxon>Portunoidea</taxon>
        <taxon>Portunidae</taxon>
        <taxon>Portuninae</taxon>
        <taxon>Portunus</taxon>
    </lineage>
</organism>
<evidence type="ECO:0000313" key="2">
    <source>
        <dbReference type="Proteomes" id="UP000324222"/>
    </source>
</evidence>
<dbReference type="EMBL" id="VSRR010028014">
    <property type="protein sequence ID" value="MPC68550.1"/>
    <property type="molecule type" value="Genomic_DNA"/>
</dbReference>
<protein>
    <submittedName>
        <fullName evidence="1">Uncharacterized protein</fullName>
    </submittedName>
</protein>
<gene>
    <name evidence="1" type="ORF">E2C01_062752</name>
</gene>
<proteinExistence type="predicted"/>